<dbReference type="RefSeq" id="WP_132947795.1">
    <property type="nucleotide sequence ID" value="NZ_SLUL01000004.1"/>
</dbReference>
<dbReference type="NCBIfam" id="NF009455">
    <property type="entry name" value="PRK12815.1"/>
    <property type="match status" value="1"/>
</dbReference>
<dbReference type="AlphaFoldDB" id="A0A4R1QF52"/>
<evidence type="ECO:0000256" key="3">
    <source>
        <dbReference type="ARBA" id="ARBA00009799"/>
    </source>
</evidence>
<feature type="binding site" evidence="16">
    <location>
        <position position="241"/>
    </location>
    <ligand>
        <name>ATP</name>
        <dbReference type="ChEBI" id="CHEBI:30616"/>
        <label>1</label>
    </ligand>
</feature>
<evidence type="ECO:0000313" key="19">
    <source>
        <dbReference type="Proteomes" id="UP000295658"/>
    </source>
</evidence>
<dbReference type="SUPFAM" id="SSF48108">
    <property type="entry name" value="Carbamoyl phosphate synthetase, large subunit connection domain"/>
    <property type="match status" value="1"/>
</dbReference>
<proteinExistence type="inferred from homology"/>
<organism evidence="18 19">
    <name type="scientific">Thermolongibacillus altinsuensis</name>
    <dbReference type="NCBI Taxonomy" id="575256"/>
    <lineage>
        <taxon>Bacteria</taxon>
        <taxon>Bacillati</taxon>
        <taxon>Bacillota</taxon>
        <taxon>Bacilli</taxon>
        <taxon>Bacillales</taxon>
        <taxon>Anoxybacillaceae</taxon>
        <taxon>Thermolongibacillus</taxon>
    </lineage>
</organism>
<dbReference type="HAMAP" id="MF_01210_B">
    <property type="entry name" value="CPSase_L_chain_B"/>
    <property type="match status" value="1"/>
</dbReference>
<feature type="domain" description="ATP-grasp" evidence="17">
    <location>
        <begin position="674"/>
        <end position="860"/>
    </location>
</feature>
<name>A0A4R1QF52_9BACL</name>
<dbReference type="InterPro" id="IPR016185">
    <property type="entry name" value="PreATP-grasp_dom_sf"/>
</dbReference>
<comment type="caution">
    <text evidence="18">The sequence shown here is derived from an EMBL/GenBank/DDBJ whole genome shotgun (WGS) entry which is preliminary data.</text>
</comment>
<feature type="binding site" evidence="16">
    <location>
        <position position="284"/>
    </location>
    <ligand>
        <name>ATP</name>
        <dbReference type="ChEBI" id="CHEBI:30616"/>
        <label>1</label>
    </ligand>
</feature>
<feature type="binding site" evidence="16">
    <location>
        <position position="831"/>
    </location>
    <ligand>
        <name>Mg(2+)</name>
        <dbReference type="ChEBI" id="CHEBI:18420"/>
        <label>3</label>
    </ligand>
</feature>
<dbReference type="InterPro" id="IPR006275">
    <property type="entry name" value="CPSase_lsu"/>
</dbReference>
<dbReference type="PROSITE" id="PS00867">
    <property type="entry name" value="CPSASE_2"/>
    <property type="match status" value="2"/>
</dbReference>
<dbReference type="Gene3D" id="3.40.50.20">
    <property type="match status" value="2"/>
</dbReference>
<evidence type="ECO:0000256" key="12">
    <source>
        <dbReference type="ARBA" id="ARBA00022975"/>
    </source>
</evidence>
<dbReference type="Pfam" id="PF25596">
    <property type="entry name" value="CPSase_L_D1"/>
    <property type="match status" value="2"/>
</dbReference>
<gene>
    <name evidence="16" type="primary">carB</name>
    <name evidence="18" type="ORF">EDD69_10486</name>
</gene>
<dbReference type="UniPathway" id="UPA00068">
    <property type="reaction ID" value="UER00171"/>
</dbReference>
<keyword evidence="10 16" id="KW-0067">ATP-binding</keyword>
<dbReference type="Gene3D" id="1.10.1030.10">
    <property type="entry name" value="Carbamoyl-phosphate synthetase, large subunit oligomerisation domain"/>
    <property type="match status" value="1"/>
</dbReference>
<evidence type="ECO:0000313" key="18">
    <source>
        <dbReference type="EMBL" id="TCL51034.1"/>
    </source>
</evidence>
<dbReference type="InterPro" id="IPR005479">
    <property type="entry name" value="CPAse_ATP-bd"/>
</dbReference>
<comment type="catalytic activity">
    <reaction evidence="15 16">
        <text>hydrogencarbonate + L-glutamine + 2 ATP + H2O = carbamoyl phosphate + L-glutamate + 2 ADP + phosphate + 2 H(+)</text>
        <dbReference type="Rhea" id="RHEA:18633"/>
        <dbReference type="ChEBI" id="CHEBI:15377"/>
        <dbReference type="ChEBI" id="CHEBI:15378"/>
        <dbReference type="ChEBI" id="CHEBI:17544"/>
        <dbReference type="ChEBI" id="CHEBI:29985"/>
        <dbReference type="ChEBI" id="CHEBI:30616"/>
        <dbReference type="ChEBI" id="CHEBI:43474"/>
        <dbReference type="ChEBI" id="CHEBI:58228"/>
        <dbReference type="ChEBI" id="CHEBI:58359"/>
        <dbReference type="ChEBI" id="CHEBI:456216"/>
        <dbReference type="EC" id="6.3.5.5"/>
    </reaction>
</comment>
<dbReference type="PRINTS" id="PR00098">
    <property type="entry name" value="CPSASE"/>
</dbReference>
<evidence type="ECO:0000256" key="14">
    <source>
        <dbReference type="ARBA" id="ARBA00047359"/>
    </source>
</evidence>
<dbReference type="GO" id="GO:0006526">
    <property type="term" value="P:L-arginine biosynthetic process"/>
    <property type="evidence" value="ECO:0007669"/>
    <property type="project" value="UniProtKB-UniRule"/>
</dbReference>
<dbReference type="FunFam" id="3.30.470.20:FF:000001">
    <property type="entry name" value="Carbamoyl-phosphate synthase large chain"/>
    <property type="match status" value="1"/>
</dbReference>
<evidence type="ECO:0000256" key="7">
    <source>
        <dbReference type="ARBA" id="ARBA00022723"/>
    </source>
</evidence>
<feature type="binding site" evidence="16">
    <location>
        <position position="710"/>
    </location>
    <ligand>
        <name>ATP</name>
        <dbReference type="ChEBI" id="CHEBI:30616"/>
        <label>2</label>
    </ligand>
</feature>
<feature type="binding site" evidence="16">
    <location>
        <position position="831"/>
    </location>
    <ligand>
        <name>Mn(2+)</name>
        <dbReference type="ChEBI" id="CHEBI:29035"/>
        <label>4</label>
    </ligand>
</feature>
<keyword evidence="5 16" id="KW-0436">Ligase</keyword>
<evidence type="ECO:0000256" key="4">
    <source>
        <dbReference type="ARBA" id="ARBA00022571"/>
    </source>
</evidence>
<dbReference type="EC" id="6.3.4.16" evidence="16"/>
<dbReference type="EMBL" id="SLUL01000004">
    <property type="protein sequence ID" value="TCL51034.1"/>
    <property type="molecule type" value="Genomic_DNA"/>
</dbReference>
<dbReference type="SUPFAM" id="SSF56059">
    <property type="entry name" value="Glutathione synthetase ATP-binding domain-like"/>
    <property type="match status" value="2"/>
</dbReference>
<feature type="binding site" evidence="16">
    <location>
        <position position="298"/>
    </location>
    <ligand>
        <name>ATP</name>
        <dbReference type="ChEBI" id="CHEBI:30616"/>
        <label>1</label>
    </ligand>
</feature>
<feature type="binding site" evidence="16">
    <location>
        <position position="242"/>
    </location>
    <ligand>
        <name>ATP</name>
        <dbReference type="ChEBI" id="CHEBI:30616"/>
        <label>1</label>
    </ligand>
</feature>
<evidence type="ECO:0000256" key="9">
    <source>
        <dbReference type="ARBA" id="ARBA00022741"/>
    </source>
</evidence>
<dbReference type="FunFam" id="3.40.50.20:FF:000001">
    <property type="entry name" value="Carbamoyl-phosphate synthase large chain"/>
    <property type="match status" value="2"/>
</dbReference>
<dbReference type="Pfam" id="PF02786">
    <property type="entry name" value="CPSase_L_D2"/>
    <property type="match status" value="2"/>
</dbReference>
<comment type="pathway">
    <text evidence="2 16">Amino-acid biosynthesis; L-arginine biosynthesis; carbamoyl phosphate from bicarbonate: step 1/1.</text>
</comment>
<evidence type="ECO:0000256" key="13">
    <source>
        <dbReference type="ARBA" id="ARBA00023211"/>
    </source>
</evidence>
<sequence>MPKDSTLQSILVIGSGPIVIGQAAEFDYSGTQGCLALKEEGYRVILANNNPATIMTDEVHADAVYFEPLTVESLEKIIAKERPDGLLATLGGQTGLNLAFALHEKGILQKYGVRLLGTPIESIKRGEDREAFRALMYELNEPVPESEIVTTVDEAIRFANKIGFPIIIRPAYTLGGSGGGIAQTMEEFVELVQKGLKESPITQCLVERSVAGFKEIEYEVMRDHTDTCITICNMENVDPVGIHTGDSIVVAPSQTLTDGEYQMLRSAAIKIISALGVVGGCNIQFALDPKSKKYYLIEVNPRVSRSSALASKATGYPIARIAAKLAVGYTLAELLNPVTGDTYASFEPALDYVVVKFPRFPFDKFSSADRRLGTQMKATGEVMAIDRNLERAFQKAVHSLEMDHIGILSPKLQKEQTETLIKLVQQADDRRFFAILELLRRGITTEEIHEWTNIDHYFLNCFHQLILLEQKAKATSLEQIDRDTLQLLKEKGFSDAYLAYIWNVDEREVREKRKSFGIIPSYKMVDTCAAEFHSETAYYYSTYFGETELKRSNKPKVLIIGSGPIRIGQGVEFDYSSVHCVYALQEEGYEAILINNNPETVSTDFTVADRLYFEPLTVEDVLNVIEAEKIDKVIVQFGGQTAINLASKLERFGINIIGMNSDVIDQLEDRDRFYSLLKKLNIPHVKGTVANNEQELYDKAKEIGYPVLLRPSYVIGGRGMHIVYNEDELHRLVEQEMGYPVLIDAYMRVKEAEMDVLCDGENIFVPTIIEHIEKAGVHSGDSYALLPAVSLTEKEKAQMIDYAKKITVELKFKGIMNIQFIVHEGTVYVLEVNPRASRTVPIVSKVTGVPMVQIATKLLLGKYLSENVKKTDHSIPYLVLKYPVFSTYKLNGLDPVVGPEMKSTGEGISIAQHLQEAALKAFYPYLKKKEGAKEIYIDTSEDVTDLINEIEEKGLIVVQNEPFAEWVEKEEALALISFGRDEQSAKKRMRALSRHLLVFTEKETCQLFLQAFDCVDFSVRSIQQWLQDQQKFCKVVSV</sequence>
<feature type="domain" description="ATP-grasp" evidence="17">
    <location>
        <begin position="133"/>
        <end position="327"/>
    </location>
</feature>
<protein>
    <recommendedName>
        <fullName evidence="16">Carbamoyl phosphate synthase large chain</fullName>
        <ecNumber evidence="16">6.3.4.16</ecNumber>
        <ecNumber evidence="16">6.3.5.5</ecNumber>
    </recommendedName>
    <alternativeName>
        <fullName evidence="16">Carbamoyl phosphate synthetase ammonia chain</fullName>
    </alternativeName>
</protein>
<reference evidence="18 19" key="1">
    <citation type="submission" date="2019-03" db="EMBL/GenBank/DDBJ databases">
        <title>Genomic Encyclopedia of Type Strains, Phase IV (KMG-IV): sequencing the most valuable type-strain genomes for metagenomic binning, comparative biology and taxonomic classification.</title>
        <authorList>
            <person name="Goeker M."/>
        </authorList>
    </citation>
    <scope>NUCLEOTIDE SEQUENCE [LARGE SCALE GENOMIC DNA]</scope>
    <source>
        <strain evidence="18 19">DSM 24979</strain>
    </source>
</reference>
<dbReference type="SMART" id="SM01096">
    <property type="entry name" value="CPSase_L_D3"/>
    <property type="match status" value="1"/>
</dbReference>
<dbReference type="Pfam" id="PF02787">
    <property type="entry name" value="CPSase_L_D3"/>
    <property type="match status" value="1"/>
</dbReference>
<evidence type="ECO:0000256" key="11">
    <source>
        <dbReference type="ARBA" id="ARBA00022842"/>
    </source>
</evidence>
<dbReference type="GO" id="GO:0005524">
    <property type="term" value="F:ATP binding"/>
    <property type="evidence" value="ECO:0007669"/>
    <property type="project" value="UniProtKB-UniRule"/>
</dbReference>
<comment type="cofactor">
    <cofactor evidence="16">
        <name>Mg(2+)</name>
        <dbReference type="ChEBI" id="CHEBI:18420"/>
    </cofactor>
    <cofactor evidence="16">
        <name>Mn(2+)</name>
        <dbReference type="ChEBI" id="CHEBI:29035"/>
    </cofactor>
    <text evidence="16">Binds 4 Mg(2+) or Mn(2+) ions per subunit.</text>
</comment>
<comment type="function">
    <text evidence="16">Large subunit of the glutamine-dependent carbamoyl phosphate synthetase (CPSase). CPSase catalyzes the formation of carbamoyl phosphate from the ammonia moiety of glutamine, carbonate, and phosphate donated by ATP, constituting the first step of 2 biosynthetic pathways, one leading to arginine and/or urea and the other to pyrimidine nucleotides. The large subunit (synthetase) binds the substrates ammonia (free or transferred from glutamine from the small subunit), hydrogencarbonate and ATP and carries out an ATP-coupled ligase reaction, activating hydrogencarbonate by forming carboxy phosphate which reacts with ammonia to form carbamoyl phosphate.</text>
</comment>
<feature type="binding site" evidence="16">
    <location>
        <position position="284"/>
    </location>
    <ligand>
        <name>Mg(2+)</name>
        <dbReference type="ChEBI" id="CHEBI:18420"/>
        <label>1</label>
    </ligand>
</feature>
<dbReference type="InterPro" id="IPR036897">
    <property type="entry name" value="CarbamoylP_synth_lsu_oligo_sf"/>
</dbReference>
<feature type="binding site" evidence="16">
    <location>
        <position position="208"/>
    </location>
    <ligand>
        <name>ATP</name>
        <dbReference type="ChEBI" id="CHEBI:30616"/>
        <label>1</label>
    </ligand>
</feature>
<accession>A0A4R1QF52</accession>
<dbReference type="GO" id="GO:0004088">
    <property type="term" value="F:carbamoyl-phosphate synthase (glutamine-hydrolyzing) activity"/>
    <property type="evidence" value="ECO:0007669"/>
    <property type="project" value="UniProtKB-UniRule"/>
</dbReference>
<keyword evidence="11" id="KW-0460">Magnesium</keyword>
<keyword evidence="6 16" id="KW-0028">Amino-acid biosynthesis</keyword>
<evidence type="ECO:0000256" key="5">
    <source>
        <dbReference type="ARBA" id="ARBA00022598"/>
    </source>
</evidence>
<feature type="binding site" evidence="16">
    <location>
        <position position="751"/>
    </location>
    <ligand>
        <name>ATP</name>
        <dbReference type="ChEBI" id="CHEBI:30616"/>
        <label>2</label>
    </ligand>
</feature>
<feature type="binding site" evidence="16">
    <location>
        <position position="243"/>
    </location>
    <ligand>
        <name>ATP</name>
        <dbReference type="ChEBI" id="CHEBI:30616"/>
        <label>1</label>
    </ligand>
</feature>
<feature type="binding site" evidence="16">
    <location>
        <position position="300"/>
    </location>
    <ligand>
        <name>Mg(2+)</name>
        <dbReference type="ChEBI" id="CHEBI:18420"/>
        <label>2</label>
    </ligand>
</feature>
<feature type="region of interest" description="Allosteric domain" evidence="16">
    <location>
        <begin position="927"/>
        <end position="1038"/>
    </location>
</feature>
<keyword evidence="12 16" id="KW-0665">Pyrimidine biosynthesis</keyword>
<keyword evidence="13" id="KW-0464">Manganese</keyword>
<feature type="binding site" evidence="16">
    <location>
        <position position="819"/>
    </location>
    <ligand>
        <name>Mn(2+)</name>
        <dbReference type="ChEBI" id="CHEBI:29035"/>
        <label>3</label>
    </ligand>
</feature>
<dbReference type="PANTHER" id="PTHR11405:SF53">
    <property type="entry name" value="CARBAMOYL-PHOSPHATE SYNTHASE [AMMONIA], MITOCHONDRIAL"/>
    <property type="match status" value="1"/>
</dbReference>
<feature type="binding site" evidence="16">
    <location>
        <position position="819"/>
    </location>
    <ligand>
        <name>ATP</name>
        <dbReference type="ChEBI" id="CHEBI:30616"/>
        <label>2</label>
    </ligand>
</feature>
<feature type="binding site" evidence="16">
    <location>
        <position position="176"/>
    </location>
    <ligand>
        <name>ATP</name>
        <dbReference type="ChEBI" id="CHEBI:30616"/>
        <label>1</label>
    </ligand>
</feature>
<feature type="binding site" evidence="16">
    <location>
        <position position="833"/>
    </location>
    <ligand>
        <name>Mn(2+)</name>
        <dbReference type="ChEBI" id="CHEBI:29035"/>
        <label>4</label>
    </ligand>
</feature>
<dbReference type="FunFam" id="1.10.1030.10:FF:000002">
    <property type="entry name" value="Carbamoyl-phosphate synthase large chain"/>
    <property type="match status" value="1"/>
</dbReference>
<evidence type="ECO:0000256" key="16">
    <source>
        <dbReference type="HAMAP-Rule" id="MF_01210"/>
    </source>
</evidence>
<dbReference type="OrthoDB" id="9804197at2"/>
<dbReference type="InterPro" id="IPR011761">
    <property type="entry name" value="ATP-grasp"/>
</dbReference>
<evidence type="ECO:0000256" key="15">
    <source>
        <dbReference type="ARBA" id="ARBA00048816"/>
    </source>
</evidence>
<dbReference type="SUPFAM" id="SSF52440">
    <property type="entry name" value="PreATP-grasp domain"/>
    <property type="match status" value="2"/>
</dbReference>
<feature type="binding site" evidence="16">
    <location>
        <position position="215"/>
    </location>
    <ligand>
        <name>ATP</name>
        <dbReference type="ChEBI" id="CHEBI:30616"/>
        <label>1</label>
    </ligand>
</feature>
<keyword evidence="9 16" id="KW-0547">Nucleotide-binding</keyword>
<dbReference type="PROSITE" id="PS00866">
    <property type="entry name" value="CPSASE_1"/>
    <property type="match status" value="2"/>
</dbReference>
<keyword evidence="4 16" id="KW-0055">Arginine biosynthesis</keyword>
<evidence type="ECO:0000256" key="1">
    <source>
        <dbReference type="ARBA" id="ARBA00001936"/>
    </source>
</evidence>
<evidence type="ECO:0000256" key="2">
    <source>
        <dbReference type="ARBA" id="ARBA00005077"/>
    </source>
</evidence>
<dbReference type="GO" id="GO:0005737">
    <property type="term" value="C:cytoplasm"/>
    <property type="evidence" value="ECO:0007669"/>
    <property type="project" value="TreeGrafter"/>
</dbReference>
<comment type="subunit">
    <text evidence="16">Composed of two chains; the small (or glutamine) chain promotes the hydrolysis of glutamine to ammonia, which is used by the large (or ammonia) chain to synthesize carbamoyl phosphate. Tetramer of heterodimers (alpha,beta)4.</text>
</comment>
<dbReference type="GO" id="GO:0046872">
    <property type="term" value="F:metal ion binding"/>
    <property type="evidence" value="ECO:0007669"/>
    <property type="project" value="UniProtKB-KW"/>
</dbReference>
<evidence type="ECO:0000256" key="8">
    <source>
        <dbReference type="ARBA" id="ARBA00022737"/>
    </source>
</evidence>
<dbReference type="FunFam" id="3.30.470.20:FF:000026">
    <property type="entry name" value="Carbamoyl-phosphate synthase large chain"/>
    <property type="match status" value="1"/>
</dbReference>
<feature type="binding site" evidence="16">
    <location>
        <position position="833"/>
    </location>
    <ligand>
        <name>Mg(2+)</name>
        <dbReference type="ChEBI" id="CHEBI:18420"/>
        <label>4</label>
    </ligand>
</feature>
<feature type="binding site" evidence="16">
    <location>
        <position position="298"/>
    </location>
    <ligand>
        <name>Mg(2+)</name>
        <dbReference type="ChEBI" id="CHEBI:18420"/>
        <label>2</label>
    </ligand>
</feature>
<evidence type="ECO:0000256" key="6">
    <source>
        <dbReference type="ARBA" id="ARBA00022605"/>
    </source>
</evidence>
<dbReference type="PANTHER" id="PTHR11405">
    <property type="entry name" value="CARBAMOYLTRANSFERASE FAMILY MEMBER"/>
    <property type="match status" value="1"/>
</dbReference>
<feature type="binding site" evidence="16">
    <location>
        <position position="745"/>
    </location>
    <ligand>
        <name>ATP</name>
        <dbReference type="ChEBI" id="CHEBI:30616"/>
        <label>2</label>
    </ligand>
</feature>
<dbReference type="EC" id="6.3.5.5" evidence="16"/>
<comment type="caution">
    <text evidence="16">Lacks conserved residue(s) required for the propagation of feature annotation.</text>
</comment>
<dbReference type="PROSITE" id="PS50975">
    <property type="entry name" value="ATP_GRASP"/>
    <property type="match status" value="2"/>
</dbReference>
<dbReference type="Proteomes" id="UP000295658">
    <property type="component" value="Unassembled WGS sequence"/>
</dbReference>
<dbReference type="InterPro" id="IPR058047">
    <property type="entry name" value="CPSase_preATP-grasp"/>
</dbReference>
<comment type="cofactor">
    <cofactor evidence="1">
        <name>Mn(2+)</name>
        <dbReference type="ChEBI" id="CHEBI:29035"/>
    </cofactor>
</comment>
<dbReference type="GO" id="GO:0004087">
    <property type="term" value="F:carbamoyl-phosphate synthase (ammonia) activity"/>
    <property type="evidence" value="ECO:0007669"/>
    <property type="project" value="UniProtKB-EC"/>
</dbReference>
<feature type="binding site" evidence="16">
    <location>
        <position position="300"/>
    </location>
    <ligand>
        <name>Mn(2+)</name>
        <dbReference type="ChEBI" id="CHEBI:29035"/>
        <label>2</label>
    </ligand>
</feature>
<comment type="similarity">
    <text evidence="3 16">Belongs to the CarB family.</text>
</comment>
<keyword evidence="19" id="KW-1185">Reference proteome</keyword>
<feature type="binding site" evidence="16">
    <location>
        <position position="779"/>
    </location>
    <ligand>
        <name>ATP</name>
        <dbReference type="ChEBI" id="CHEBI:30616"/>
        <label>2</label>
    </ligand>
</feature>
<keyword evidence="8 16" id="KW-0677">Repeat</keyword>
<dbReference type="InterPro" id="IPR005483">
    <property type="entry name" value="CPSase_dom"/>
</dbReference>
<dbReference type="NCBIfam" id="NF003671">
    <property type="entry name" value="PRK05294.1"/>
    <property type="match status" value="1"/>
</dbReference>
<feature type="binding site" evidence="16">
    <location>
        <position position="175"/>
    </location>
    <ligand>
        <name>ATP</name>
        <dbReference type="ChEBI" id="CHEBI:30616"/>
        <label>1</label>
    </ligand>
</feature>
<feature type="binding site" evidence="16">
    <location>
        <position position="778"/>
    </location>
    <ligand>
        <name>ATP</name>
        <dbReference type="ChEBI" id="CHEBI:30616"/>
        <label>2</label>
    </ligand>
</feature>
<feature type="region of interest" description="Carboxyphosphate synthetic domain" evidence="16">
    <location>
        <begin position="1"/>
        <end position="401"/>
    </location>
</feature>
<feature type="binding site" evidence="16">
    <location>
        <position position="298"/>
    </location>
    <ligand>
        <name>Mg(2+)</name>
        <dbReference type="ChEBI" id="CHEBI:18420"/>
        <label>1</label>
    </ligand>
</feature>
<evidence type="ECO:0000256" key="10">
    <source>
        <dbReference type="ARBA" id="ARBA00022840"/>
    </source>
</evidence>
<dbReference type="GO" id="GO:0044205">
    <property type="term" value="P:'de novo' UMP biosynthetic process"/>
    <property type="evidence" value="ECO:0007669"/>
    <property type="project" value="UniProtKB-UniRule"/>
</dbReference>
<keyword evidence="7" id="KW-0479">Metal-binding</keyword>
<feature type="binding site" evidence="16">
    <location>
        <position position="831"/>
    </location>
    <ligand>
        <name>ATP</name>
        <dbReference type="ChEBI" id="CHEBI:30616"/>
        <label>2</label>
    </ligand>
</feature>
<dbReference type="NCBIfam" id="TIGR01369">
    <property type="entry name" value="CPSaseII_lrg"/>
    <property type="match status" value="1"/>
</dbReference>
<feature type="binding site" evidence="16">
    <location>
        <position position="298"/>
    </location>
    <ligand>
        <name>Mn(2+)</name>
        <dbReference type="ChEBI" id="CHEBI:29035"/>
        <label>2</label>
    </ligand>
</feature>
<feature type="binding site" evidence="16">
    <location>
        <position position="210"/>
    </location>
    <ligand>
        <name>ATP</name>
        <dbReference type="ChEBI" id="CHEBI:30616"/>
        <label>1</label>
    </ligand>
</feature>
<feature type="binding site" evidence="16">
    <location>
        <position position="169"/>
    </location>
    <ligand>
        <name>ATP</name>
        <dbReference type="ChEBI" id="CHEBI:30616"/>
        <label>1</label>
    </ligand>
</feature>
<dbReference type="InterPro" id="IPR005480">
    <property type="entry name" value="CPSase_lsu_oligo"/>
</dbReference>
<feature type="binding site" evidence="16">
    <location>
        <position position="298"/>
    </location>
    <ligand>
        <name>Mn(2+)</name>
        <dbReference type="ChEBI" id="CHEBI:29035"/>
        <label>1</label>
    </ligand>
</feature>
<comment type="pathway">
    <text evidence="16">Pyrimidine metabolism; UMP biosynthesis via de novo pathway; (S)-dihydroorotate from bicarbonate: step 1/3.</text>
</comment>
<feature type="binding site" evidence="16">
    <location>
        <position position="777"/>
    </location>
    <ligand>
        <name>ATP</name>
        <dbReference type="ChEBI" id="CHEBI:30616"/>
        <label>2</label>
    </ligand>
</feature>
<feature type="binding site" evidence="16">
    <location>
        <position position="831"/>
    </location>
    <ligand>
        <name>Mn(2+)</name>
        <dbReference type="ChEBI" id="CHEBI:29035"/>
        <label>3</label>
    </ligand>
</feature>
<dbReference type="UniPathway" id="UPA00070">
    <property type="reaction ID" value="UER00115"/>
</dbReference>
<feature type="binding site" evidence="16">
    <location>
        <position position="129"/>
    </location>
    <ligand>
        <name>ATP</name>
        <dbReference type="ChEBI" id="CHEBI:30616"/>
        <label>1</label>
    </ligand>
</feature>
<feature type="binding site" evidence="16">
    <location>
        <position position="284"/>
    </location>
    <ligand>
        <name>Mn(2+)</name>
        <dbReference type="ChEBI" id="CHEBI:29035"/>
        <label>1</label>
    </ligand>
</feature>
<dbReference type="GO" id="GO:0006541">
    <property type="term" value="P:glutamine metabolic process"/>
    <property type="evidence" value="ECO:0007669"/>
    <property type="project" value="TreeGrafter"/>
</dbReference>
<evidence type="ECO:0000259" key="17">
    <source>
        <dbReference type="PROSITE" id="PS50975"/>
    </source>
</evidence>
<comment type="catalytic activity">
    <reaction evidence="14 16">
        <text>hydrogencarbonate + NH4(+) + 2 ATP = carbamoyl phosphate + 2 ADP + phosphate + 2 H(+)</text>
        <dbReference type="Rhea" id="RHEA:18029"/>
        <dbReference type="ChEBI" id="CHEBI:15378"/>
        <dbReference type="ChEBI" id="CHEBI:17544"/>
        <dbReference type="ChEBI" id="CHEBI:28938"/>
        <dbReference type="ChEBI" id="CHEBI:30616"/>
        <dbReference type="ChEBI" id="CHEBI:43474"/>
        <dbReference type="ChEBI" id="CHEBI:58228"/>
        <dbReference type="ChEBI" id="CHEBI:456216"/>
        <dbReference type="EC" id="6.3.4.16"/>
    </reaction>
</comment>
<comment type="domain">
    <text evidence="16">The large subunit is composed of 2 ATP-grasp domains that are involved in binding the 2 ATP molecules needed for carbamoyl phosphate synthesis. The N-terminal ATP-grasp domain (referred to as the carboxyphosphate synthetic component) catalyzes the ATP-dependent phosphorylation of hydrogencarbonate to carboxyphosphate and the subsequent nucleophilic attack by ammonia to form a carbamate intermediate. The C-terminal ATP-grasp domain (referred to as the carbamoyl phosphate synthetic component) then catalyzes the phosphorylation of carbamate with the second ATP to form the end product carbamoyl phosphate. The reactive and unstable enzyme intermediates are sequentially channeled from one active site to the next through the interior of the protein over a distance of at least 96 A.</text>
</comment>
<feature type="binding site" evidence="16">
    <location>
        <position position="819"/>
    </location>
    <ligand>
        <name>Mg(2+)</name>
        <dbReference type="ChEBI" id="CHEBI:18420"/>
        <label>3</label>
    </ligand>
</feature>
<dbReference type="Gene3D" id="3.30.470.20">
    <property type="entry name" value="ATP-grasp fold, B domain"/>
    <property type="match status" value="2"/>
</dbReference>
<feature type="binding site" evidence="16">
    <location>
        <position position="776"/>
    </location>
    <ligand>
        <name>ATP</name>
        <dbReference type="ChEBI" id="CHEBI:30616"/>
        <label>2</label>
    </ligand>
</feature>
<feature type="binding site" evidence="16">
    <location>
        <position position="831"/>
    </location>
    <ligand>
        <name>Mg(2+)</name>
        <dbReference type="ChEBI" id="CHEBI:18420"/>
        <label>4</label>
    </ligand>
</feature>